<sequence length="74" mass="8100">MEDSALHYGICIMIGQDVPEGLSEWTVSTTVLAGAPRSIYRSLVEELRTSGAPHINNIIIGHKAGPRRMKNLVK</sequence>
<gene>
    <name evidence="1" type="ORF">PoB_004757900</name>
</gene>
<keyword evidence="2" id="KW-1185">Reference proteome</keyword>
<dbReference type="AlphaFoldDB" id="A0AAV4BRT0"/>
<name>A0AAV4BRT0_9GAST</name>
<reference evidence="1 2" key="1">
    <citation type="journal article" date="2021" name="Elife">
        <title>Chloroplast acquisition without the gene transfer in kleptoplastic sea slugs, Plakobranchus ocellatus.</title>
        <authorList>
            <person name="Maeda T."/>
            <person name="Takahashi S."/>
            <person name="Yoshida T."/>
            <person name="Shimamura S."/>
            <person name="Takaki Y."/>
            <person name="Nagai Y."/>
            <person name="Toyoda A."/>
            <person name="Suzuki Y."/>
            <person name="Arimoto A."/>
            <person name="Ishii H."/>
            <person name="Satoh N."/>
            <person name="Nishiyama T."/>
            <person name="Hasebe M."/>
            <person name="Maruyama T."/>
            <person name="Minagawa J."/>
            <person name="Obokata J."/>
            <person name="Shigenobu S."/>
        </authorList>
    </citation>
    <scope>NUCLEOTIDE SEQUENCE [LARGE SCALE GENOMIC DNA]</scope>
</reference>
<protein>
    <submittedName>
        <fullName evidence="1">Uncharacterized protein</fullName>
    </submittedName>
</protein>
<accession>A0AAV4BRT0</accession>
<evidence type="ECO:0000313" key="2">
    <source>
        <dbReference type="Proteomes" id="UP000735302"/>
    </source>
</evidence>
<proteinExistence type="predicted"/>
<organism evidence="1 2">
    <name type="scientific">Plakobranchus ocellatus</name>
    <dbReference type="NCBI Taxonomy" id="259542"/>
    <lineage>
        <taxon>Eukaryota</taxon>
        <taxon>Metazoa</taxon>
        <taxon>Spiralia</taxon>
        <taxon>Lophotrochozoa</taxon>
        <taxon>Mollusca</taxon>
        <taxon>Gastropoda</taxon>
        <taxon>Heterobranchia</taxon>
        <taxon>Euthyneura</taxon>
        <taxon>Panpulmonata</taxon>
        <taxon>Sacoglossa</taxon>
        <taxon>Placobranchoidea</taxon>
        <taxon>Plakobranchidae</taxon>
        <taxon>Plakobranchus</taxon>
    </lineage>
</organism>
<dbReference type="EMBL" id="BLXT01005251">
    <property type="protein sequence ID" value="GFO21074.1"/>
    <property type="molecule type" value="Genomic_DNA"/>
</dbReference>
<dbReference type="Proteomes" id="UP000735302">
    <property type="component" value="Unassembled WGS sequence"/>
</dbReference>
<comment type="caution">
    <text evidence="1">The sequence shown here is derived from an EMBL/GenBank/DDBJ whole genome shotgun (WGS) entry which is preliminary data.</text>
</comment>
<evidence type="ECO:0000313" key="1">
    <source>
        <dbReference type="EMBL" id="GFO21074.1"/>
    </source>
</evidence>